<sequence>MFKNIELQKIADWCNEREILPNRVVILDVKVACRSLGIAMEHSVSNEEIKEIESLMLKQ</sequence>
<proteinExistence type="predicted"/>
<dbReference type="Proteomes" id="UP001150001">
    <property type="component" value="Unassembled WGS sequence"/>
</dbReference>
<evidence type="ECO:0000313" key="1">
    <source>
        <dbReference type="EMBL" id="MDC5739775.1"/>
    </source>
</evidence>
<organism evidence="1 2">
    <name type="scientific">Vibrio europaeus</name>
    <dbReference type="NCBI Taxonomy" id="300876"/>
    <lineage>
        <taxon>Bacteria</taxon>
        <taxon>Pseudomonadati</taxon>
        <taxon>Pseudomonadota</taxon>
        <taxon>Gammaproteobacteria</taxon>
        <taxon>Vibrionales</taxon>
        <taxon>Vibrionaceae</taxon>
        <taxon>Vibrio</taxon>
        <taxon>Vibrio oreintalis group</taxon>
    </lineage>
</organism>
<gene>
    <name evidence="1" type="ORF">OPW20_06830</name>
</gene>
<reference evidence="1" key="1">
    <citation type="submission" date="2022-11" db="EMBL/GenBank/DDBJ databases">
        <title>Role of the vibriolysin VemA secreted by the emergent pathogen Vibrio europaeus in the colonization of Manila clam mucus.</title>
        <authorList>
            <person name="Martinez C."/>
            <person name="Rodriguez S."/>
            <person name="Vences A."/>
            <person name="Barja J.L."/>
            <person name="Toranzo A.E."/>
            <person name="Dubert J."/>
        </authorList>
    </citation>
    <scope>NUCLEOTIDE SEQUENCE</scope>
    <source>
        <strain evidence="1">3454</strain>
    </source>
</reference>
<dbReference type="RefSeq" id="WP_272237387.1">
    <property type="nucleotide sequence ID" value="NZ_JAPFIQ010000024.1"/>
</dbReference>
<evidence type="ECO:0000313" key="2">
    <source>
        <dbReference type="Proteomes" id="UP001150001"/>
    </source>
</evidence>
<name>A0ABT5GRA8_9VIBR</name>
<accession>A0ABT5GRA8</accession>
<comment type="caution">
    <text evidence="1">The sequence shown here is derived from an EMBL/GenBank/DDBJ whole genome shotgun (WGS) entry which is preliminary data.</text>
</comment>
<keyword evidence="2" id="KW-1185">Reference proteome</keyword>
<dbReference type="EMBL" id="JAPFIT010000011">
    <property type="protein sequence ID" value="MDC5739775.1"/>
    <property type="molecule type" value="Genomic_DNA"/>
</dbReference>
<protein>
    <submittedName>
        <fullName evidence="1">Uncharacterized protein</fullName>
    </submittedName>
</protein>